<reference evidence="6 7" key="1">
    <citation type="journal article" date="2011" name="Proc. Natl. Acad. Sci. U.S.A.">
        <title>Evolutionary erosion of yeast sex chromosomes by mating-type switching accidents.</title>
        <authorList>
            <person name="Gordon J.L."/>
            <person name="Armisen D."/>
            <person name="Proux-Wera E."/>
            <person name="Oheigeartaigh S.S."/>
            <person name="Byrne K.P."/>
            <person name="Wolfe K.H."/>
        </authorList>
    </citation>
    <scope>NUCLEOTIDE SEQUENCE [LARGE SCALE GENOMIC DNA]</scope>
    <source>
        <strain evidence="7">ATCC 10662 / CBS 1146 / NBRC 0425 / NCYC 2629 / NRRL Y-866</strain>
    </source>
</reference>
<dbReference type="EMBL" id="HE616745">
    <property type="protein sequence ID" value="CCE91679.1"/>
    <property type="molecule type" value="Genomic_DNA"/>
</dbReference>
<dbReference type="GO" id="GO:0032581">
    <property type="term" value="P:ER-dependent peroxisome organization"/>
    <property type="evidence" value="ECO:0007669"/>
    <property type="project" value="EnsemblFungi"/>
</dbReference>
<dbReference type="RefSeq" id="XP_003680890.1">
    <property type="nucleotide sequence ID" value="XM_003680842.1"/>
</dbReference>
<evidence type="ECO:0000313" key="7">
    <source>
        <dbReference type="Proteomes" id="UP000005627"/>
    </source>
</evidence>
<dbReference type="Proteomes" id="UP000005627">
    <property type="component" value="Chromosome 4"/>
</dbReference>
<dbReference type="GeneID" id="11502114"/>
<dbReference type="GO" id="GO:0006890">
    <property type="term" value="P:retrograde vesicle-mediated transport, Golgi to endoplasmic reticulum"/>
    <property type="evidence" value="ECO:0007669"/>
    <property type="project" value="EnsemblFungi"/>
</dbReference>
<dbReference type="GO" id="GO:0005789">
    <property type="term" value="C:endoplasmic reticulum membrane"/>
    <property type="evidence" value="ECO:0007669"/>
    <property type="project" value="EnsemblFungi"/>
</dbReference>
<feature type="domain" description="Sec39" evidence="5">
    <location>
        <begin position="7"/>
        <end position="219"/>
    </location>
</feature>
<sequence>MLEHQLYLLASVFATRRDAEHLKRLLIHYEARQELYDAVCVLWPEMDDPAHLRFLFDSKCDEDLNGQDLLVQLVGADDNLIPIVEMDHNTILERTTVTKQYVKSRLADLKDDERHQLTNIEAKWMRRRMLLCNRFKPQHAALYKPLWDLVEKDSVFLAWIHGIIEPLEHINKRLGRSTSIEEFEQMEPSQVFEIILKSETEFHTTVINREIIPFLTNNNLYNLFLDRVFSKNNFPLNSACNLRIFHHLLTELRHSFKEAQYDSQIQSRAAEIIFENSSNVLITSGSSELSNLLSSIDDNIQVENYTIKVTRLKHYAECIQSVYKRYNLEELYSISQEGEESQLAQFSSVVREQMLSNNTNRNIADTISLIMDVMGSEDATVFTCLSSTQKASAFIETALELGKFDLLNEFLVKFNSNVEEDVLVKYFWHFFNKASNGLSTRPEMRNAQKTLKLLNTRSNHKYNHMTALLEVANELSKYSLNLGKGVPFKPSDILDFSSRPLELISLLLELNPDLYTDIWKTVGIFKKLKMGLQNTTLSSEPSDEEYASILALHIDHSLANMDFNFALDKTKKLLKLDHISKHWPTIFQVGKFIDPLWPDGEAPVDILAVQMDILGDLLHVCPVEESEAIVSQWSALELELITRDPINAQYSEDGLGESSNSSQANVLLNGVSSKFTSLLSGSRR</sequence>
<keyword evidence="2" id="KW-0813">Transport</keyword>
<dbReference type="Pfam" id="PF08314">
    <property type="entry name" value="Sec39"/>
    <property type="match status" value="2"/>
</dbReference>
<dbReference type="PANTHER" id="PTHR40787">
    <property type="entry name" value="SECRETED PROTEIN"/>
    <property type="match status" value="1"/>
</dbReference>
<organism evidence="6 7">
    <name type="scientific">Torulaspora delbrueckii</name>
    <name type="common">Yeast</name>
    <name type="synonym">Candida colliculosa</name>
    <dbReference type="NCBI Taxonomy" id="4950"/>
    <lineage>
        <taxon>Eukaryota</taxon>
        <taxon>Fungi</taxon>
        <taxon>Dikarya</taxon>
        <taxon>Ascomycota</taxon>
        <taxon>Saccharomycotina</taxon>
        <taxon>Saccharomycetes</taxon>
        <taxon>Saccharomycetales</taxon>
        <taxon>Saccharomycetaceae</taxon>
        <taxon>Torulaspora</taxon>
    </lineage>
</organism>
<dbReference type="PANTHER" id="PTHR40787:SF3">
    <property type="entry name" value="PROTEIN TRANSPORT PROTEIN SEC39"/>
    <property type="match status" value="1"/>
</dbReference>
<name>G8ZST5_TORDE</name>
<evidence type="ECO:0000256" key="4">
    <source>
        <dbReference type="ARBA" id="ARBA00022927"/>
    </source>
</evidence>
<feature type="domain" description="Sec39" evidence="5">
    <location>
        <begin position="317"/>
        <end position="652"/>
    </location>
</feature>
<evidence type="ECO:0000256" key="1">
    <source>
        <dbReference type="ARBA" id="ARBA00004240"/>
    </source>
</evidence>
<keyword evidence="3" id="KW-0256">Endoplasmic reticulum</keyword>
<accession>G8ZST5</accession>
<dbReference type="KEGG" id="tdl:TDEL_0D00950"/>
<dbReference type="GO" id="GO:0005635">
    <property type="term" value="C:nuclear envelope"/>
    <property type="evidence" value="ECO:0007669"/>
    <property type="project" value="EnsemblFungi"/>
</dbReference>
<keyword evidence="4" id="KW-0653">Protein transport</keyword>
<dbReference type="AlphaFoldDB" id="G8ZST5"/>
<dbReference type="GO" id="GO:0070939">
    <property type="term" value="C:Dsl1/NZR complex"/>
    <property type="evidence" value="ECO:0007669"/>
    <property type="project" value="EnsemblFungi"/>
</dbReference>
<keyword evidence="7" id="KW-1185">Reference proteome</keyword>
<dbReference type="eggNOG" id="ENOG502RS0W">
    <property type="taxonomic scope" value="Eukaryota"/>
</dbReference>
<evidence type="ECO:0000259" key="5">
    <source>
        <dbReference type="Pfam" id="PF08314"/>
    </source>
</evidence>
<dbReference type="OrthoDB" id="342024at2759"/>
<gene>
    <name evidence="6" type="primary">TDEL0D00950</name>
    <name evidence="6" type="ORF">TDEL_0D00950</name>
</gene>
<dbReference type="InParanoid" id="G8ZST5"/>
<evidence type="ECO:0000256" key="3">
    <source>
        <dbReference type="ARBA" id="ARBA00022824"/>
    </source>
</evidence>
<dbReference type="InterPro" id="IPR013244">
    <property type="entry name" value="Sec39_domain"/>
</dbReference>
<evidence type="ECO:0000313" key="6">
    <source>
        <dbReference type="EMBL" id="CCE91679.1"/>
    </source>
</evidence>
<protein>
    <recommendedName>
        <fullName evidence="5">Sec39 domain-containing protein</fullName>
    </recommendedName>
</protein>
<proteinExistence type="predicted"/>
<dbReference type="FunCoup" id="G8ZST5">
    <property type="interactions" value="55"/>
</dbReference>
<comment type="subcellular location">
    <subcellularLocation>
        <location evidence="1">Endoplasmic reticulum</location>
    </subcellularLocation>
</comment>
<evidence type="ECO:0000256" key="2">
    <source>
        <dbReference type="ARBA" id="ARBA00022448"/>
    </source>
</evidence>
<dbReference type="HOGENOM" id="CLU_389403_0_0_1"/>
<dbReference type="GO" id="GO:0015031">
    <property type="term" value="P:protein transport"/>
    <property type="evidence" value="ECO:0007669"/>
    <property type="project" value="UniProtKB-KW"/>
</dbReference>